<dbReference type="RefSeq" id="WP_056965978.1">
    <property type="nucleotide sequence ID" value="NZ_BJOQ01000001.1"/>
</dbReference>
<name>A0A1B2A5T7_LATCU</name>
<proteinExistence type="predicted"/>
<dbReference type="Pfam" id="PF08282">
    <property type="entry name" value="Hydrolase_3"/>
    <property type="match status" value="1"/>
</dbReference>
<dbReference type="PANTHER" id="PTHR10000:SF53">
    <property type="entry name" value="5-AMINO-6-(5-PHOSPHO-D-RIBITYLAMINO)URACIL PHOSPHATASE YBJI-RELATED"/>
    <property type="match status" value="1"/>
</dbReference>
<protein>
    <submittedName>
        <fullName evidence="1">HAD family hydrolase</fullName>
    </submittedName>
</protein>
<dbReference type="Proteomes" id="UP001215533">
    <property type="component" value="Chromosome"/>
</dbReference>
<dbReference type="InterPro" id="IPR036412">
    <property type="entry name" value="HAD-like_sf"/>
</dbReference>
<dbReference type="InterPro" id="IPR000150">
    <property type="entry name" value="Cof"/>
</dbReference>
<dbReference type="OrthoDB" id="9814970at2"/>
<dbReference type="SUPFAM" id="SSF56784">
    <property type="entry name" value="HAD-like"/>
    <property type="match status" value="1"/>
</dbReference>
<dbReference type="NCBIfam" id="TIGR01484">
    <property type="entry name" value="HAD-SF-IIB"/>
    <property type="match status" value="1"/>
</dbReference>
<dbReference type="GO" id="GO:0005829">
    <property type="term" value="C:cytosol"/>
    <property type="evidence" value="ECO:0007669"/>
    <property type="project" value="TreeGrafter"/>
</dbReference>
<keyword evidence="1" id="KW-0378">Hydrolase</keyword>
<dbReference type="CDD" id="cd07518">
    <property type="entry name" value="HAD_YbiV-Like"/>
    <property type="match status" value="1"/>
</dbReference>
<dbReference type="EMBL" id="CP117683">
    <property type="protein sequence ID" value="WDC91701.1"/>
    <property type="molecule type" value="Genomic_DNA"/>
</dbReference>
<dbReference type="GO" id="GO:0000287">
    <property type="term" value="F:magnesium ion binding"/>
    <property type="evidence" value="ECO:0007669"/>
    <property type="project" value="TreeGrafter"/>
</dbReference>
<dbReference type="NCBIfam" id="TIGR00099">
    <property type="entry name" value="Cof-subfamily"/>
    <property type="match status" value="1"/>
</dbReference>
<sequence>MTIKLIASDMDHTLLTESGQLPPNFIPTIQQLHAKGVQFAAASGRPMYTLKQMFPELADTMVYVSDNGGAIGYQGETLFKSLLPLADYQRMVQFVNQTPDGIGVICGMDAAYVETQYRDYDATLRQFYANIEYVPDLTQVSVEANKFTIYFPGKDSQAQYEAVFAPEFEPAYSVTVAGVEWIDIMNQGIDKGHAMRFLADYFNITPAQMMAFGDTYNDKEMLQTVEHSYLMGNAADDMIQYATYRADTNENYGVLKEIQKLL</sequence>
<accession>A0A1B2A5T7</accession>
<dbReference type="GO" id="GO:0016791">
    <property type="term" value="F:phosphatase activity"/>
    <property type="evidence" value="ECO:0007669"/>
    <property type="project" value="TreeGrafter"/>
</dbReference>
<dbReference type="SFLD" id="SFLDS00003">
    <property type="entry name" value="Haloacid_Dehalogenase"/>
    <property type="match status" value="1"/>
</dbReference>
<dbReference type="PANTHER" id="PTHR10000">
    <property type="entry name" value="PHOSPHOSERINE PHOSPHATASE"/>
    <property type="match status" value="1"/>
</dbReference>
<evidence type="ECO:0000313" key="2">
    <source>
        <dbReference type="Proteomes" id="UP001215533"/>
    </source>
</evidence>
<dbReference type="SFLD" id="SFLDG01140">
    <property type="entry name" value="C2.B:_Phosphomannomutase_and_P"/>
    <property type="match status" value="1"/>
</dbReference>
<evidence type="ECO:0000313" key="1">
    <source>
        <dbReference type="EMBL" id="WDC91701.1"/>
    </source>
</evidence>
<reference evidence="1" key="1">
    <citation type="submission" date="2023-02" db="EMBL/GenBank/DDBJ databases">
        <title>Complete genome sequence of Lactobacillus curvatus CACC879 isolated from Pig feces.</title>
        <authorList>
            <person name="Park S."/>
            <person name="Park M.A."/>
            <person name="Kim D.-H."/>
            <person name="Kim Y."/>
        </authorList>
    </citation>
    <scope>NUCLEOTIDE SEQUENCE</scope>
    <source>
        <strain evidence="1">CACC879</strain>
    </source>
</reference>
<dbReference type="InterPro" id="IPR006379">
    <property type="entry name" value="HAD-SF_hydro_IIB"/>
</dbReference>
<dbReference type="Gene3D" id="3.30.1240.10">
    <property type="match status" value="1"/>
</dbReference>
<dbReference type="Gene3D" id="3.40.50.1000">
    <property type="entry name" value="HAD superfamily/HAD-like"/>
    <property type="match status" value="1"/>
</dbReference>
<dbReference type="GeneID" id="49610847"/>
<gene>
    <name evidence="1" type="ORF">PSR33_05800</name>
</gene>
<organism evidence="1 2">
    <name type="scientific">Latilactobacillus curvatus</name>
    <name type="common">Lactobacillus curvatus</name>
    <dbReference type="NCBI Taxonomy" id="28038"/>
    <lineage>
        <taxon>Bacteria</taxon>
        <taxon>Bacillati</taxon>
        <taxon>Bacillota</taxon>
        <taxon>Bacilli</taxon>
        <taxon>Lactobacillales</taxon>
        <taxon>Lactobacillaceae</taxon>
        <taxon>Latilactobacillus</taxon>
    </lineage>
</organism>
<dbReference type="AlphaFoldDB" id="A0A1B2A5T7"/>
<dbReference type="InterPro" id="IPR023214">
    <property type="entry name" value="HAD_sf"/>
</dbReference>